<keyword evidence="1" id="KW-0732">Signal</keyword>
<dbReference type="Proteomes" id="UP001623232">
    <property type="component" value="Chromosome"/>
</dbReference>
<evidence type="ECO:0000313" key="3">
    <source>
        <dbReference type="Proteomes" id="UP001623232"/>
    </source>
</evidence>
<keyword evidence="3" id="KW-1185">Reference proteome</keyword>
<accession>A0ABZ2XYN4</accession>
<evidence type="ECO:0000313" key="2">
    <source>
        <dbReference type="EMBL" id="WZK91023.1"/>
    </source>
</evidence>
<name>A0ABZ2XYN4_9RHOB</name>
<proteinExistence type="predicted"/>
<protein>
    <submittedName>
        <fullName evidence="2">Uncharacterized protein</fullName>
    </submittedName>
</protein>
<gene>
    <name evidence="2" type="ORF">QEZ52_11980</name>
</gene>
<evidence type="ECO:0000256" key="1">
    <source>
        <dbReference type="SAM" id="SignalP"/>
    </source>
</evidence>
<feature type="chain" id="PRO_5046960849" evidence="1">
    <location>
        <begin position="32"/>
        <end position="185"/>
    </location>
</feature>
<reference evidence="2 3" key="1">
    <citation type="submission" date="2023-04" db="EMBL/GenBank/DDBJ databases">
        <title>Complete genome sequence of Alisedimentitalea scapharcae.</title>
        <authorList>
            <person name="Rong J.-C."/>
            <person name="Yi M.-L."/>
            <person name="Zhao Q."/>
        </authorList>
    </citation>
    <scope>NUCLEOTIDE SEQUENCE [LARGE SCALE GENOMIC DNA]</scope>
    <source>
        <strain evidence="2 3">KCTC 42119</strain>
    </source>
</reference>
<feature type="signal peptide" evidence="1">
    <location>
        <begin position="1"/>
        <end position="31"/>
    </location>
</feature>
<dbReference type="EMBL" id="CP123584">
    <property type="protein sequence ID" value="WZK91023.1"/>
    <property type="molecule type" value="Genomic_DNA"/>
</dbReference>
<sequence length="185" mass="20790">MVFFQSFRISALNLVFSAGILFLLAVSAAQADVERFVGEYSGQAQMQDASGHEETRDLSVTISEYKKGFQVQWESVTHKSDGRKKTKAYSVDFQPSDRDGIYSAAMQRNVFGHAVPLDPMKGEPFVWGRIVGDTLTVFSLFVDQNGDYELQQFDRTLNDGGLQLEFQSVRNGEPQRTVSAFLKRN</sequence>
<organism evidence="2 3">
    <name type="scientific">Aliisedimentitalea scapharcae</name>
    <dbReference type="NCBI Taxonomy" id="1524259"/>
    <lineage>
        <taxon>Bacteria</taxon>
        <taxon>Pseudomonadati</taxon>
        <taxon>Pseudomonadota</taxon>
        <taxon>Alphaproteobacteria</taxon>
        <taxon>Rhodobacterales</taxon>
        <taxon>Roseobacteraceae</taxon>
        <taxon>Aliisedimentitalea</taxon>
    </lineage>
</organism>